<proteinExistence type="inferred from homology"/>
<dbReference type="Pfam" id="PF00355">
    <property type="entry name" value="Rieske"/>
    <property type="match status" value="1"/>
</dbReference>
<evidence type="ECO:0000259" key="7">
    <source>
        <dbReference type="PROSITE" id="PS51296"/>
    </source>
</evidence>
<evidence type="ECO:0000256" key="3">
    <source>
        <dbReference type="ARBA" id="ARBA00023004"/>
    </source>
</evidence>
<accession>A0A917DYZ2</accession>
<comment type="similarity">
    <text evidence="6">Belongs to the bacterial ring-hydroxylating dioxygenase ferredoxin component family.</text>
</comment>
<dbReference type="PANTHER" id="PTHR21496:SF0">
    <property type="entry name" value="RIESKE DOMAIN-CONTAINING PROTEIN"/>
    <property type="match status" value="1"/>
</dbReference>
<evidence type="ECO:0000256" key="5">
    <source>
        <dbReference type="ARBA" id="ARBA00034078"/>
    </source>
</evidence>
<evidence type="ECO:0000256" key="4">
    <source>
        <dbReference type="ARBA" id="ARBA00023014"/>
    </source>
</evidence>
<evidence type="ECO:0000313" key="9">
    <source>
        <dbReference type="Proteomes" id="UP000612349"/>
    </source>
</evidence>
<dbReference type="GO" id="GO:0046872">
    <property type="term" value="F:metal ion binding"/>
    <property type="evidence" value="ECO:0007669"/>
    <property type="project" value="UniProtKB-KW"/>
</dbReference>
<evidence type="ECO:0000313" key="8">
    <source>
        <dbReference type="EMBL" id="GGD80348.1"/>
    </source>
</evidence>
<dbReference type="SUPFAM" id="SSF50022">
    <property type="entry name" value="ISP domain"/>
    <property type="match status" value="1"/>
</dbReference>
<sequence length="98" mass="10609">MATIPLSQIPESGASIIEVEGKRVLVCRNGNAVLAMDETCPHQDLSLEGARVRRGSLFCPHHGARFSLEDGRSLSPMTDCPLKFYPVAVSGEEVEITL</sequence>
<keyword evidence="3" id="KW-0408">Iron</keyword>
<keyword evidence="1" id="KW-0001">2Fe-2S</keyword>
<dbReference type="InterPro" id="IPR017941">
    <property type="entry name" value="Rieske_2Fe-2S"/>
</dbReference>
<keyword evidence="9" id="KW-1185">Reference proteome</keyword>
<dbReference type="InterPro" id="IPR036922">
    <property type="entry name" value="Rieske_2Fe-2S_sf"/>
</dbReference>
<evidence type="ECO:0000256" key="2">
    <source>
        <dbReference type="ARBA" id="ARBA00022723"/>
    </source>
</evidence>
<comment type="caution">
    <text evidence="8">The sequence shown here is derived from an EMBL/GenBank/DDBJ whole genome shotgun (WGS) entry which is preliminary data.</text>
</comment>
<reference evidence="8" key="1">
    <citation type="journal article" date="2014" name="Int. J. Syst. Evol. Microbiol.">
        <title>Complete genome sequence of Corynebacterium casei LMG S-19264T (=DSM 44701T), isolated from a smear-ripened cheese.</title>
        <authorList>
            <consortium name="US DOE Joint Genome Institute (JGI-PGF)"/>
            <person name="Walter F."/>
            <person name="Albersmeier A."/>
            <person name="Kalinowski J."/>
            <person name="Ruckert C."/>
        </authorList>
    </citation>
    <scope>NUCLEOTIDE SEQUENCE</scope>
    <source>
        <strain evidence="8">CGMCC 1.15360</strain>
    </source>
</reference>
<dbReference type="EMBL" id="BMIP01000009">
    <property type="protein sequence ID" value="GGD80348.1"/>
    <property type="molecule type" value="Genomic_DNA"/>
</dbReference>
<name>A0A917DYZ2_9SPHN</name>
<feature type="domain" description="Rieske" evidence="7">
    <location>
        <begin position="1"/>
        <end position="96"/>
    </location>
</feature>
<dbReference type="CDD" id="cd03467">
    <property type="entry name" value="Rieske"/>
    <property type="match status" value="1"/>
</dbReference>
<dbReference type="Proteomes" id="UP000612349">
    <property type="component" value="Unassembled WGS sequence"/>
</dbReference>
<dbReference type="OrthoDB" id="9800167at2"/>
<dbReference type="PROSITE" id="PS51296">
    <property type="entry name" value="RIESKE"/>
    <property type="match status" value="1"/>
</dbReference>
<evidence type="ECO:0000256" key="1">
    <source>
        <dbReference type="ARBA" id="ARBA00022714"/>
    </source>
</evidence>
<gene>
    <name evidence="8" type="ORF">GCM10010990_32800</name>
</gene>
<protein>
    <submittedName>
        <fullName evidence="8">Ferredoxin</fullName>
    </submittedName>
</protein>
<dbReference type="AlphaFoldDB" id="A0A917DYZ2"/>
<organism evidence="8 9">
    <name type="scientific">Croceicoccus mobilis</name>
    <dbReference type="NCBI Taxonomy" id="1703339"/>
    <lineage>
        <taxon>Bacteria</taxon>
        <taxon>Pseudomonadati</taxon>
        <taxon>Pseudomonadota</taxon>
        <taxon>Alphaproteobacteria</taxon>
        <taxon>Sphingomonadales</taxon>
        <taxon>Erythrobacteraceae</taxon>
        <taxon>Croceicoccus</taxon>
    </lineage>
</organism>
<evidence type="ECO:0000256" key="6">
    <source>
        <dbReference type="ARBA" id="ARBA00038001"/>
    </source>
</evidence>
<comment type="cofactor">
    <cofactor evidence="5">
        <name>[2Fe-2S] cluster</name>
        <dbReference type="ChEBI" id="CHEBI:190135"/>
    </cofactor>
</comment>
<keyword evidence="4" id="KW-0411">Iron-sulfur</keyword>
<reference evidence="8" key="2">
    <citation type="submission" date="2020-09" db="EMBL/GenBank/DDBJ databases">
        <authorList>
            <person name="Sun Q."/>
            <person name="Zhou Y."/>
        </authorList>
    </citation>
    <scope>NUCLEOTIDE SEQUENCE</scope>
    <source>
        <strain evidence="8">CGMCC 1.15360</strain>
    </source>
</reference>
<dbReference type="Gene3D" id="2.102.10.10">
    <property type="entry name" value="Rieske [2Fe-2S] iron-sulphur domain"/>
    <property type="match status" value="1"/>
</dbReference>
<dbReference type="GO" id="GO:0051537">
    <property type="term" value="F:2 iron, 2 sulfur cluster binding"/>
    <property type="evidence" value="ECO:0007669"/>
    <property type="project" value="UniProtKB-KW"/>
</dbReference>
<keyword evidence="2" id="KW-0479">Metal-binding</keyword>
<dbReference type="RefSeq" id="WP_066770808.1">
    <property type="nucleotide sequence ID" value="NZ_BMIP01000009.1"/>
</dbReference>
<dbReference type="PANTHER" id="PTHR21496">
    <property type="entry name" value="FERREDOXIN-RELATED"/>
    <property type="match status" value="1"/>
</dbReference>